<evidence type="ECO:0000256" key="11">
    <source>
        <dbReference type="SAM" id="MobiDB-lite"/>
    </source>
</evidence>
<evidence type="ECO:0000313" key="14">
    <source>
        <dbReference type="Proteomes" id="UP000311919"/>
    </source>
</evidence>
<reference evidence="13 14" key="1">
    <citation type="submission" date="2019-03" db="EMBL/GenBank/DDBJ databases">
        <title>An improved genome assembly of the fluke Schistosoma japonicum.</title>
        <authorList>
            <person name="Hu W."/>
            <person name="Luo F."/>
            <person name="Yin M."/>
            <person name="Mo X."/>
            <person name="Sun C."/>
            <person name="Wu Q."/>
            <person name="Zhu B."/>
            <person name="Xiang M."/>
            <person name="Wang J."/>
            <person name="Wang Y."/>
            <person name="Zhang T."/>
            <person name="Xu B."/>
            <person name="Zheng H."/>
            <person name="Feng Z."/>
        </authorList>
    </citation>
    <scope>NUCLEOTIDE SEQUENCE [LARGE SCALE GENOMIC DNA]</scope>
    <source>
        <strain evidence="13">HuSjv2</strain>
        <tissue evidence="13">Worms</tissue>
    </source>
</reference>
<dbReference type="OrthoDB" id="427456at2759"/>
<organism evidence="13 14">
    <name type="scientific">Schistosoma japonicum</name>
    <name type="common">Blood fluke</name>
    <dbReference type="NCBI Taxonomy" id="6182"/>
    <lineage>
        <taxon>Eukaryota</taxon>
        <taxon>Metazoa</taxon>
        <taxon>Spiralia</taxon>
        <taxon>Lophotrochozoa</taxon>
        <taxon>Platyhelminthes</taxon>
        <taxon>Trematoda</taxon>
        <taxon>Digenea</taxon>
        <taxon>Strigeidida</taxon>
        <taxon>Schistosomatoidea</taxon>
        <taxon>Schistosomatidae</taxon>
        <taxon>Schistosoma</taxon>
    </lineage>
</organism>
<evidence type="ECO:0000256" key="1">
    <source>
        <dbReference type="ARBA" id="ARBA00004651"/>
    </source>
</evidence>
<keyword evidence="14" id="KW-1185">Reference proteome</keyword>
<evidence type="ECO:0000313" key="13">
    <source>
        <dbReference type="EMBL" id="TNN10214.1"/>
    </source>
</evidence>
<evidence type="ECO:0000256" key="7">
    <source>
        <dbReference type="ARBA" id="ARBA00023065"/>
    </source>
</evidence>
<evidence type="ECO:0000256" key="3">
    <source>
        <dbReference type="ARBA" id="ARBA00022475"/>
    </source>
</evidence>
<dbReference type="AlphaFoldDB" id="A0A4Z2D175"/>
<keyword evidence="8 12" id="KW-0472">Membrane</keyword>
<evidence type="ECO:0000256" key="4">
    <source>
        <dbReference type="ARBA" id="ARBA00022692"/>
    </source>
</evidence>
<proteinExistence type="predicted"/>
<keyword evidence="3" id="KW-1003">Cell membrane</keyword>
<comment type="subcellular location">
    <subcellularLocation>
        <location evidence="1">Cell membrane</location>
        <topology evidence="1">Multi-pass membrane protein</topology>
    </subcellularLocation>
</comment>
<dbReference type="GO" id="GO:0030171">
    <property type="term" value="F:voltage-gated proton channel activity"/>
    <property type="evidence" value="ECO:0007669"/>
    <property type="project" value="InterPro"/>
</dbReference>
<keyword evidence="9" id="KW-0407">Ion channel</keyword>
<evidence type="ECO:0000256" key="6">
    <source>
        <dbReference type="ARBA" id="ARBA00022989"/>
    </source>
</evidence>
<evidence type="ECO:0000256" key="2">
    <source>
        <dbReference type="ARBA" id="ARBA00022448"/>
    </source>
</evidence>
<keyword evidence="4 12" id="KW-0812">Transmembrane</keyword>
<keyword evidence="2" id="KW-0813">Transport</keyword>
<evidence type="ECO:0000256" key="8">
    <source>
        <dbReference type="ARBA" id="ARBA00023136"/>
    </source>
</evidence>
<keyword evidence="7" id="KW-0406">Ion transport</keyword>
<evidence type="ECO:0000256" key="9">
    <source>
        <dbReference type="ARBA" id="ARBA00023303"/>
    </source>
</evidence>
<dbReference type="EMBL" id="SKCS01000366">
    <property type="protein sequence ID" value="TNN10214.1"/>
    <property type="molecule type" value="Genomic_DNA"/>
</dbReference>
<name>A0A4Z2D175_SCHJA</name>
<comment type="caution">
    <text evidence="13">The sequence shown here is derived from an EMBL/GenBank/DDBJ whole genome shotgun (WGS) entry which is preliminary data.</text>
</comment>
<keyword evidence="10" id="KW-0175">Coiled coil</keyword>
<protein>
    <submittedName>
        <fullName evidence="13">Voltage-gated hydrogen channel 1</fullName>
    </submittedName>
</protein>
<dbReference type="GO" id="GO:0005886">
    <property type="term" value="C:plasma membrane"/>
    <property type="evidence" value="ECO:0007669"/>
    <property type="project" value="UniProtKB-SubCell"/>
</dbReference>
<accession>A0A4Z2D175</accession>
<feature type="transmembrane region" description="Helical" evidence="12">
    <location>
        <begin position="87"/>
        <end position="108"/>
    </location>
</feature>
<feature type="transmembrane region" description="Helical" evidence="12">
    <location>
        <begin position="120"/>
        <end position="141"/>
    </location>
</feature>
<dbReference type="GO" id="GO:0034702">
    <property type="term" value="C:monoatomic ion channel complex"/>
    <property type="evidence" value="ECO:0007669"/>
    <property type="project" value="UniProtKB-KW"/>
</dbReference>
<dbReference type="Proteomes" id="UP000311919">
    <property type="component" value="Unassembled WGS sequence"/>
</dbReference>
<dbReference type="Gene3D" id="1.20.120.350">
    <property type="entry name" value="Voltage-gated potassium channels. Chain C"/>
    <property type="match status" value="1"/>
</dbReference>
<keyword evidence="6 12" id="KW-1133">Transmembrane helix</keyword>
<gene>
    <name evidence="13" type="ORF">EWB00_005593</name>
</gene>
<feature type="coiled-coil region" evidence="10">
    <location>
        <begin position="202"/>
        <end position="236"/>
    </location>
</feature>
<dbReference type="PANTHER" id="PTHR46480">
    <property type="entry name" value="F20B24.22"/>
    <property type="match status" value="1"/>
</dbReference>
<feature type="region of interest" description="Disordered" evidence="11">
    <location>
        <begin position="239"/>
        <end position="270"/>
    </location>
</feature>
<dbReference type="STRING" id="6182.A0A4Z2D175"/>
<dbReference type="InterPro" id="IPR027359">
    <property type="entry name" value="Volt_channel_dom_sf"/>
</dbReference>
<sequence>MQIKMDDANKELINPTTRSLRKHQPIGKCTLARKRLKHVFNMRKYYLSIIGLTGMEVILVLCRIILEIESLRLPPGYAQRLIQKGQLALECLSLFTLLLFVIEVPFKIWAMGIHQWGRQLLFIIDSLVCIVSFSVDIYNIYRHAIRTSIVITSSKVLELCNYDHITTQADTASTFAEFSGLIIVYRLWYIRRYIKKTVLNKSKQTMKQVNDLQQAYNEADQRIKQLEIILQDKANSKDYQRSLSENKQNQPIQQTRPMSKVTYSNYPGQR</sequence>
<evidence type="ECO:0000256" key="5">
    <source>
        <dbReference type="ARBA" id="ARBA00022882"/>
    </source>
</evidence>
<feature type="transmembrane region" description="Helical" evidence="12">
    <location>
        <begin position="45"/>
        <end position="66"/>
    </location>
</feature>
<evidence type="ECO:0000256" key="12">
    <source>
        <dbReference type="SAM" id="Phobius"/>
    </source>
</evidence>
<feature type="compositionally biased region" description="Polar residues" evidence="11">
    <location>
        <begin position="241"/>
        <end position="270"/>
    </location>
</feature>
<keyword evidence="5" id="KW-0851">Voltage-gated channel</keyword>
<dbReference type="PANTHER" id="PTHR46480:SF1">
    <property type="entry name" value="VOLTAGE-GATED HYDROGEN CHANNEL 1"/>
    <property type="match status" value="1"/>
</dbReference>
<dbReference type="InterPro" id="IPR031846">
    <property type="entry name" value="Hvcn1"/>
</dbReference>
<evidence type="ECO:0000256" key="10">
    <source>
        <dbReference type="SAM" id="Coils"/>
    </source>
</evidence>